<proteinExistence type="predicted"/>
<comment type="caution">
    <text evidence="2">The sequence shown here is derived from an EMBL/GenBank/DDBJ whole genome shotgun (WGS) entry which is preliminary data.</text>
</comment>
<evidence type="ECO:0000313" key="3">
    <source>
        <dbReference type="Proteomes" id="UP001444625"/>
    </source>
</evidence>
<dbReference type="Pfam" id="PF10958">
    <property type="entry name" value="DUF2759"/>
    <property type="match status" value="1"/>
</dbReference>
<evidence type="ECO:0000313" key="2">
    <source>
        <dbReference type="EMBL" id="MEN2765989.1"/>
    </source>
</evidence>
<dbReference type="EMBL" id="JBDIML010000001">
    <property type="protein sequence ID" value="MEN2765989.1"/>
    <property type="molecule type" value="Genomic_DNA"/>
</dbReference>
<organism evidence="2 3">
    <name type="scientific">Ornithinibacillus xuwenensis</name>
    <dbReference type="NCBI Taxonomy" id="3144668"/>
    <lineage>
        <taxon>Bacteria</taxon>
        <taxon>Bacillati</taxon>
        <taxon>Bacillota</taxon>
        <taxon>Bacilli</taxon>
        <taxon>Bacillales</taxon>
        <taxon>Bacillaceae</taxon>
        <taxon>Ornithinibacillus</taxon>
    </lineage>
</organism>
<keyword evidence="1" id="KW-1133">Transmembrane helix</keyword>
<keyword evidence="1" id="KW-0812">Transmembrane</keyword>
<keyword evidence="3" id="KW-1185">Reference proteome</keyword>
<feature type="transmembrane region" description="Helical" evidence="1">
    <location>
        <begin position="6"/>
        <end position="24"/>
    </location>
</feature>
<name>A0ABU9XCL2_9BACI</name>
<reference evidence="2 3" key="1">
    <citation type="submission" date="2024-05" db="EMBL/GenBank/DDBJ databases">
        <authorList>
            <person name="Haq I."/>
            <person name="Ullah Z."/>
            <person name="Ahmad R."/>
            <person name="Li M."/>
            <person name="Tong Y."/>
        </authorList>
    </citation>
    <scope>NUCLEOTIDE SEQUENCE [LARGE SCALE GENOMIC DNA]</scope>
    <source>
        <strain evidence="2 3">16A2E</strain>
    </source>
</reference>
<dbReference type="Proteomes" id="UP001444625">
    <property type="component" value="Unassembled WGS sequence"/>
</dbReference>
<dbReference type="InterPro" id="IPR024490">
    <property type="entry name" value="DUF2759"/>
</dbReference>
<gene>
    <name evidence="2" type="ORF">ABC228_02230</name>
</gene>
<feature type="transmembrane region" description="Helical" evidence="1">
    <location>
        <begin position="31"/>
        <end position="56"/>
    </location>
</feature>
<dbReference type="RefSeq" id="WP_345823454.1">
    <property type="nucleotide sequence ID" value="NZ_JBDIML010000001.1"/>
</dbReference>
<accession>A0ABU9XCL2</accession>
<keyword evidence="1" id="KW-0472">Membrane</keyword>
<sequence>MSPHIVLGILFLIVAIVSVVSVIRQLKYRNFFALGFSAVSVLVFGFFSISTIISSIKGVL</sequence>
<evidence type="ECO:0000256" key="1">
    <source>
        <dbReference type="SAM" id="Phobius"/>
    </source>
</evidence>
<protein>
    <submittedName>
        <fullName evidence="2">DUF2759 family protein</fullName>
    </submittedName>
</protein>